<comment type="subcellular location">
    <subcellularLocation>
        <location evidence="5">Cytoplasm</location>
    </subcellularLocation>
</comment>
<sequence length="209" mass="23191">MIMYIVGITGGIGSGKTAATRYLQAKGISVVDADLAARIVVEPGQPALQAIADHFGTDLLQADGTLDRAALRSRIFADSAQRHWLESLLHPLIEEEIQAQLSASSSPYTLLSSPLLLETRQHQWVDRVLVIDLPEALQLERSMARDNNSEAQIRSIMATQASRQQRLESADDSVDNSRDLPHLYQQLDRLHERYLQLAAHHPTGEKNDP</sequence>
<keyword evidence="5" id="KW-0963">Cytoplasm</keyword>
<dbReference type="GO" id="GO:0005524">
    <property type="term" value="F:ATP binding"/>
    <property type="evidence" value="ECO:0007669"/>
    <property type="project" value="UniProtKB-UniRule"/>
</dbReference>
<evidence type="ECO:0000256" key="5">
    <source>
        <dbReference type="HAMAP-Rule" id="MF_00376"/>
    </source>
</evidence>
<keyword evidence="3 5" id="KW-0067">ATP-binding</keyword>
<dbReference type="AlphaFoldDB" id="A0A3P3VN81"/>
<dbReference type="GO" id="GO:0015937">
    <property type="term" value="P:coenzyme A biosynthetic process"/>
    <property type="evidence" value="ECO:0007669"/>
    <property type="project" value="UniProtKB-UniRule"/>
</dbReference>
<comment type="function">
    <text evidence="5">Catalyzes the phosphorylation of the 3'-hydroxyl group of dephosphocoenzyme A to form coenzyme A.</text>
</comment>
<protein>
    <recommendedName>
        <fullName evidence="5 6">Dephospho-CoA kinase</fullName>
        <ecNumber evidence="5 6">2.7.1.24</ecNumber>
    </recommendedName>
    <alternativeName>
        <fullName evidence="5">Dephosphocoenzyme A kinase</fullName>
    </alternativeName>
</protein>
<keyword evidence="8" id="KW-1185">Reference proteome</keyword>
<dbReference type="PROSITE" id="PS51219">
    <property type="entry name" value="DPCK"/>
    <property type="match status" value="1"/>
</dbReference>
<dbReference type="HAMAP" id="MF_00376">
    <property type="entry name" value="Dephospho_CoA_kinase"/>
    <property type="match status" value="1"/>
</dbReference>
<dbReference type="SUPFAM" id="SSF52540">
    <property type="entry name" value="P-loop containing nucleoside triphosphate hydrolases"/>
    <property type="match status" value="1"/>
</dbReference>
<reference evidence="7 8" key="1">
    <citation type="submission" date="2018-08" db="EMBL/GenBank/DDBJ databases">
        <authorList>
            <person name="Khan S.A."/>
        </authorList>
    </citation>
    <scope>NUCLEOTIDE SEQUENCE [LARGE SCALE GENOMIC DNA]</scope>
    <source>
        <strain evidence="7 8">GTF-13</strain>
    </source>
</reference>
<comment type="similarity">
    <text evidence="1 5">Belongs to the CoaE family.</text>
</comment>
<reference evidence="7 8" key="2">
    <citation type="submission" date="2018-12" db="EMBL/GenBank/DDBJ databases">
        <title>Simiduia agarivorans gen. nov., sp. nov., a marine, agarolytic bacterium isolated from shallow coastal water from Keelung, Taiwan.</title>
        <authorList>
            <person name="Shieh W.Y."/>
        </authorList>
    </citation>
    <scope>NUCLEOTIDE SEQUENCE [LARGE SCALE GENOMIC DNA]</scope>
    <source>
        <strain evidence="7 8">GTF-13</strain>
    </source>
</reference>
<comment type="pathway">
    <text evidence="5">Cofactor biosynthesis; coenzyme A biosynthesis; CoA from (R)-pantothenate: step 5/5.</text>
</comment>
<dbReference type="PANTHER" id="PTHR10695:SF46">
    <property type="entry name" value="BIFUNCTIONAL COENZYME A SYNTHASE-RELATED"/>
    <property type="match status" value="1"/>
</dbReference>
<dbReference type="Pfam" id="PF01121">
    <property type="entry name" value="CoaE"/>
    <property type="match status" value="1"/>
</dbReference>
<comment type="caution">
    <text evidence="7">The sequence shown here is derived from an EMBL/GenBank/DDBJ whole genome shotgun (WGS) entry which is preliminary data.</text>
</comment>
<dbReference type="Gene3D" id="3.40.50.300">
    <property type="entry name" value="P-loop containing nucleotide triphosphate hydrolases"/>
    <property type="match status" value="1"/>
</dbReference>
<dbReference type="Proteomes" id="UP000280792">
    <property type="component" value="Unassembled WGS sequence"/>
</dbReference>
<accession>A0A3P3VN81</accession>
<proteinExistence type="inferred from homology"/>
<dbReference type="PANTHER" id="PTHR10695">
    <property type="entry name" value="DEPHOSPHO-COA KINASE-RELATED"/>
    <property type="match status" value="1"/>
</dbReference>
<dbReference type="CDD" id="cd02022">
    <property type="entry name" value="DPCK"/>
    <property type="match status" value="1"/>
</dbReference>
<evidence type="ECO:0000256" key="3">
    <source>
        <dbReference type="ARBA" id="ARBA00022840"/>
    </source>
</evidence>
<dbReference type="EC" id="2.7.1.24" evidence="5 6"/>
<keyword evidence="4 5" id="KW-0173">Coenzyme A biosynthesis</keyword>
<evidence type="ECO:0000256" key="2">
    <source>
        <dbReference type="ARBA" id="ARBA00022741"/>
    </source>
</evidence>
<keyword evidence="2 5" id="KW-0547">Nucleotide-binding</keyword>
<dbReference type="InterPro" id="IPR027417">
    <property type="entry name" value="P-loop_NTPase"/>
</dbReference>
<dbReference type="EMBL" id="QWEZ01000001">
    <property type="protein sequence ID" value="RRJ83884.1"/>
    <property type="molecule type" value="Genomic_DNA"/>
</dbReference>
<evidence type="ECO:0000313" key="8">
    <source>
        <dbReference type="Proteomes" id="UP000280792"/>
    </source>
</evidence>
<organism evidence="7 8">
    <name type="scientific">Aestuariirhabdus litorea</name>
    <dbReference type="NCBI Taxonomy" id="2528527"/>
    <lineage>
        <taxon>Bacteria</taxon>
        <taxon>Pseudomonadati</taxon>
        <taxon>Pseudomonadota</taxon>
        <taxon>Gammaproteobacteria</taxon>
        <taxon>Oceanospirillales</taxon>
        <taxon>Aestuariirhabdaceae</taxon>
        <taxon>Aestuariirhabdus</taxon>
    </lineage>
</organism>
<evidence type="ECO:0000256" key="1">
    <source>
        <dbReference type="ARBA" id="ARBA00009018"/>
    </source>
</evidence>
<name>A0A3P3VN81_9GAMM</name>
<dbReference type="NCBIfam" id="TIGR00152">
    <property type="entry name" value="dephospho-CoA kinase"/>
    <property type="match status" value="1"/>
</dbReference>
<dbReference type="GO" id="GO:0004140">
    <property type="term" value="F:dephospho-CoA kinase activity"/>
    <property type="evidence" value="ECO:0007669"/>
    <property type="project" value="UniProtKB-UniRule"/>
</dbReference>
<keyword evidence="5 7" id="KW-0808">Transferase</keyword>
<dbReference type="GO" id="GO:0005737">
    <property type="term" value="C:cytoplasm"/>
    <property type="evidence" value="ECO:0007669"/>
    <property type="project" value="UniProtKB-SubCell"/>
</dbReference>
<dbReference type="InterPro" id="IPR001977">
    <property type="entry name" value="Depp_CoAkinase"/>
</dbReference>
<evidence type="ECO:0000256" key="6">
    <source>
        <dbReference type="NCBIfam" id="TIGR00152"/>
    </source>
</evidence>
<keyword evidence="5 7" id="KW-0418">Kinase</keyword>
<comment type="catalytic activity">
    <reaction evidence="5">
        <text>3'-dephospho-CoA + ATP = ADP + CoA + H(+)</text>
        <dbReference type="Rhea" id="RHEA:18245"/>
        <dbReference type="ChEBI" id="CHEBI:15378"/>
        <dbReference type="ChEBI" id="CHEBI:30616"/>
        <dbReference type="ChEBI" id="CHEBI:57287"/>
        <dbReference type="ChEBI" id="CHEBI:57328"/>
        <dbReference type="ChEBI" id="CHEBI:456216"/>
        <dbReference type="EC" id="2.7.1.24"/>
    </reaction>
</comment>
<gene>
    <name evidence="5" type="primary">coaE</name>
    <name evidence="7" type="ORF">D0544_01835</name>
</gene>
<evidence type="ECO:0000256" key="4">
    <source>
        <dbReference type="ARBA" id="ARBA00022993"/>
    </source>
</evidence>
<feature type="binding site" evidence="5">
    <location>
        <begin position="13"/>
        <end position="18"/>
    </location>
    <ligand>
        <name>ATP</name>
        <dbReference type="ChEBI" id="CHEBI:30616"/>
    </ligand>
</feature>
<dbReference type="UniPathway" id="UPA00241">
    <property type="reaction ID" value="UER00356"/>
</dbReference>
<evidence type="ECO:0000313" key="7">
    <source>
        <dbReference type="EMBL" id="RRJ83884.1"/>
    </source>
</evidence>